<keyword evidence="4" id="KW-1185">Reference proteome</keyword>
<feature type="binding site" evidence="2">
    <location>
        <position position="205"/>
    </location>
    <ligand>
        <name>Mg(2+)</name>
        <dbReference type="ChEBI" id="CHEBI:18420"/>
    </ligand>
</feature>
<dbReference type="GO" id="GO:0009252">
    <property type="term" value="P:peptidoglycan biosynthetic process"/>
    <property type="evidence" value="ECO:0007669"/>
    <property type="project" value="UniProtKB-UniRule"/>
</dbReference>
<dbReference type="PROSITE" id="PS01066">
    <property type="entry name" value="UPP_SYNTHASE"/>
    <property type="match status" value="1"/>
</dbReference>
<dbReference type="InterPro" id="IPR001441">
    <property type="entry name" value="UPP_synth-like"/>
</dbReference>
<sequence>MEKLVMQNIPRHVAIIMDGNNRWAKKRLLPGIAGHKAGVDAVRAVIDTCANAGVEVLTLFAFSSENWQRPAGEVSALMELFLAALRREVRKLKENSIRLKILGDCSRFHPELQKAIQDAEAATADGQRFTLQVAANYGGQWDIVQAAQQLAQQVQVGTLTPDAFTPELFQQHLSTRDAPPVDLCIRTGGEQRISNFLLWQMAYAELYFTEAFWPDFKQDAMQAALDSFAKRQRRFGKTDEQVQAEVSSSSC</sequence>
<dbReference type="EC" id="2.5.1.31" evidence="2"/>
<dbReference type="PANTHER" id="PTHR10291:SF0">
    <property type="entry name" value="DEHYDRODOLICHYL DIPHOSPHATE SYNTHASE 2"/>
    <property type="match status" value="1"/>
</dbReference>
<feature type="binding site" evidence="2">
    <location>
        <begin position="192"/>
        <end position="194"/>
    </location>
    <ligand>
        <name>substrate</name>
    </ligand>
</feature>
<dbReference type="AlphaFoldDB" id="A0A562I0Z9"/>
<dbReference type="Pfam" id="PF01255">
    <property type="entry name" value="Prenyltransf"/>
    <property type="match status" value="1"/>
</dbReference>
<dbReference type="Proteomes" id="UP000319627">
    <property type="component" value="Unassembled WGS sequence"/>
</dbReference>
<dbReference type="PANTHER" id="PTHR10291">
    <property type="entry name" value="DEHYDRODOLICHYL DIPHOSPHATE SYNTHASE FAMILY MEMBER"/>
    <property type="match status" value="1"/>
</dbReference>
<dbReference type="CDD" id="cd00475">
    <property type="entry name" value="Cis_IPPS"/>
    <property type="match status" value="1"/>
</dbReference>
<protein>
    <recommendedName>
        <fullName evidence="2">Ditrans,polycis-undecaprenyl-diphosphate synthase ((2E,6E)-farnesyl-diphosphate specific)</fullName>
        <ecNumber evidence="2">2.5.1.31</ecNumber>
    </recommendedName>
    <alternativeName>
        <fullName evidence="2">Ditrans,polycis-undecaprenylcistransferase</fullName>
    </alternativeName>
    <alternativeName>
        <fullName evidence="2">Undecaprenyl diphosphate synthase</fullName>
        <shortName evidence="2">UDS</shortName>
    </alternativeName>
    <alternativeName>
        <fullName evidence="2">Undecaprenyl pyrophosphate synthase</fullName>
        <shortName evidence="2">UPP synthase</shortName>
    </alternativeName>
</protein>
<evidence type="ECO:0000256" key="1">
    <source>
        <dbReference type="ARBA" id="ARBA00022679"/>
    </source>
</evidence>
<feature type="binding site" evidence="2">
    <location>
        <position position="67"/>
    </location>
    <ligand>
        <name>substrate</name>
    </ligand>
</feature>
<dbReference type="GO" id="GO:0008834">
    <property type="term" value="F:ditrans,polycis-undecaprenyl-diphosphate synthase [(2E,6E)-farnesyl-diphosphate specific] activity"/>
    <property type="evidence" value="ECO:0007669"/>
    <property type="project" value="UniProtKB-UniRule"/>
</dbReference>
<dbReference type="FunFam" id="3.40.1180.10:FF:000001">
    <property type="entry name" value="(2E,6E)-farnesyl-diphosphate-specific ditrans,polycis-undecaprenyl-diphosphate synthase"/>
    <property type="match status" value="1"/>
</dbReference>
<comment type="caution">
    <text evidence="3">The sequence shown here is derived from an EMBL/GenBank/DDBJ whole genome shotgun (WGS) entry which is preliminary data.</text>
</comment>
<keyword evidence="2" id="KW-0961">Cell wall biogenesis/degradation</keyword>
<reference evidence="3 4" key="1">
    <citation type="submission" date="2019-07" db="EMBL/GenBank/DDBJ databases">
        <title>Genomic Encyclopedia of Type Strains, Phase I: the one thousand microbial genomes (KMG-I) project.</title>
        <authorList>
            <person name="Kyrpides N."/>
        </authorList>
    </citation>
    <scope>NUCLEOTIDE SEQUENCE [LARGE SCALE GENOMIC DNA]</scope>
    <source>
        <strain evidence="3 4">DSM 375</strain>
    </source>
</reference>
<feature type="binding site" evidence="2">
    <location>
        <begin position="19"/>
        <end position="22"/>
    </location>
    <ligand>
        <name>substrate</name>
    </ligand>
</feature>
<keyword evidence="2" id="KW-0573">Peptidoglycan synthesis</keyword>
<gene>
    <name evidence="2" type="primary">uppS</name>
    <name evidence="3" type="ORF">LX59_02047</name>
</gene>
<comment type="similarity">
    <text evidence="2">Belongs to the UPP synthase family.</text>
</comment>
<evidence type="ECO:0000313" key="4">
    <source>
        <dbReference type="Proteomes" id="UP000319627"/>
    </source>
</evidence>
<dbReference type="HAMAP" id="MF_01139">
    <property type="entry name" value="ISPT"/>
    <property type="match status" value="1"/>
</dbReference>
<dbReference type="SUPFAM" id="SSF64005">
    <property type="entry name" value="Undecaprenyl diphosphate synthase"/>
    <property type="match status" value="1"/>
</dbReference>
<feature type="binding site" evidence="2">
    <location>
        <position position="23"/>
    </location>
    <ligand>
        <name>substrate</name>
    </ligand>
</feature>
<evidence type="ECO:0000313" key="3">
    <source>
        <dbReference type="EMBL" id="TWH64701.1"/>
    </source>
</evidence>
<feature type="active site" evidence="2">
    <location>
        <position position="18"/>
    </location>
</feature>
<feature type="active site" description="Proton acceptor" evidence="2">
    <location>
        <position position="66"/>
    </location>
</feature>
<feature type="binding site" evidence="2">
    <location>
        <position position="18"/>
    </location>
    <ligand>
        <name>Mg(2+)</name>
        <dbReference type="ChEBI" id="CHEBI:18420"/>
    </ligand>
</feature>
<feature type="binding site" evidence="2">
    <location>
        <position position="35"/>
    </location>
    <ligand>
        <name>substrate</name>
    </ligand>
</feature>
<comment type="catalytic activity">
    <reaction evidence="2">
        <text>8 isopentenyl diphosphate + (2E,6E)-farnesyl diphosphate = di-trans,octa-cis-undecaprenyl diphosphate + 8 diphosphate</text>
        <dbReference type="Rhea" id="RHEA:27551"/>
        <dbReference type="ChEBI" id="CHEBI:33019"/>
        <dbReference type="ChEBI" id="CHEBI:58405"/>
        <dbReference type="ChEBI" id="CHEBI:128769"/>
        <dbReference type="ChEBI" id="CHEBI:175763"/>
        <dbReference type="EC" id="2.5.1.31"/>
    </reaction>
</comment>
<keyword evidence="2" id="KW-0479">Metal-binding</keyword>
<dbReference type="GO" id="GO:0008360">
    <property type="term" value="P:regulation of cell shape"/>
    <property type="evidence" value="ECO:0007669"/>
    <property type="project" value="UniProtKB-KW"/>
</dbReference>
<name>A0A562I0Z9_9GAMM</name>
<dbReference type="NCBIfam" id="TIGR00055">
    <property type="entry name" value="uppS"/>
    <property type="match status" value="1"/>
</dbReference>
<dbReference type="GO" id="GO:0016094">
    <property type="term" value="P:polyprenol biosynthetic process"/>
    <property type="evidence" value="ECO:0007669"/>
    <property type="project" value="TreeGrafter"/>
</dbReference>
<feature type="binding site" evidence="2">
    <location>
        <position position="186"/>
    </location>
    <ligand>
        <name>substrate</name>
    </ligand>
</feature>
<dbReference type="GO" id="GO:0071555">
    <property type="term" value="P:cell wall organization"/>
    <property type="evidence" value="ECO:0007669"/>
    <property type="project" value="UniProtKB-KW"/>
</dbReference>
<accession>A0A562I0Z9</accession>
<evidence type="ECO:0000256" key="2">
    <source>
        <dbReference type="HAMAP-Rule" id="MF_01139"/>
    </source>
</evidence>
<dbReference type="OrthoDB" id="4191603at2"/>
<dbReference type="EMBL" id="VLKG01000007">
    <property type="protein sequence ID" value="TWH64701.1"/>
    <property type="molecule type" value="Genomic_DNA"/>
</dbReference>
<dbReference type="GO" id="GO:0005829">
    <property type="term" value="C:cytosol"/>
    <property type="evidence" value="ECO:0007669"/>
    <property type="project" value="TreeGrafter"/>
</dbReference>
<proteinExistence type="inferred from homology"/>
<keyword evidence="1 2" id="KW-0808">Transferase</keyword>
<feature type="binding site" evidence="2">
    <location>
        <begin position="63"/>
        <end position="65"/>
    </location>
    <ligand>
        <name>substrate</name>
    </ligand>
</feature>
<dbReference type="GO" id="GO:0000287">
    <property type="term" value="F:magnesium ion binding"/>
    <property type="evidence" value="ECO:0007669"/>
    <property type="project" value="UniProtKB-UniRule"/>
</dbReference>
<comment type="caution">
    <text evidence="2">Lacks conserved residue(s) required for the propagation of feature annotation.</text>
</comment>
<comment type="function">
    <text evidence="2">Catalyzes the sequential condensation of isopentenyl diphosphate (IPP) with (2E,6E)-farnesyl diphosphate (E,E-FPP) to yield (2Z,6Z,10Z,14Z,18Z,22Z,26Z,30Z,34E,38E)-undecaprenyl diphosphate (di-trans,octa-cis-UPP). UPP is the precursor of glycosyl carrier lipid in the biosynthesis of bacterial cell wall polysaccharide components such as peptidoglycan and lipopolysaccharide.</text>
</comment>
<feature type="binding site" evidence="2">
    <location>
        <position position="69"/>
    </location>
    <ligand>
        <name>substrate</name>
    </ligand>
</feature>
<comment type="subunit">
    <text evidence="2">Homodimer.</text>
</comment>
<keyword evidence="2" id="KW-0133">Cell shape</keyword>
<dbReference type="RefSeq" id="WP_144571750.1">
    <property type="nucleotide sequence ID" value="NZ_VLKG01000007.1"/>
</dbReference>
<comment type="cofactor">
    <cofactor evidence="2">
        <name>Mg(2+)</name>
        <dbReference type="ChEBI" id="CHEBI:18420"/>
    </cofactor>
    <text evidence="2">Binds 2 magnesium ions per subunit.</text>
</comment>
<dbReference type="InterPro" id="IPR036424">
    <property type="entry name" value="UPP_synth-like_sf"/>
</dbReference>
<dbReference type="Gene3D" id="3.40.1180.10">
    <property type="entry name" value="Decaprenyl diphosphate synthase-like"/>
    <property type="match status" value="1"/>
</dbReference>
<organism evidence="3 4">
    <name type="scientific">Azomonas agilis</name>
    <dbReference type="NCBI Taxonomy" id="116849"/>
    <lineage>
        <taxon>Bacteria</taxon>
        <taxon>Pseudomonadati</taxon>
        <taxon>Pseudomonadota</taxon>
        <taxon>Gammaproteobacteria</taxon>
        <taxon>Pseudomonadales</taxon>
        <taxon>Pseudomonadaceae</taxon>
        <taxon>Azomonas</taxon>
    </lineage>
</organism>
<keyword evidence="2" id="KW-0460">Magnesium</keyword>
<dbReference type="InterPro" id="IPR018520">
    <property type="entry name" value="UPP_synth-like_CS"/>
</dbReference>